<sequence>MKPKWIKVTVYVLVLSLLVSTLATGAYLFL</sequence>
<dbReference type="Proteomes" id="UP001058650">
    <property type="component" value="Chromosome"/>
</dbReference>
<reference evidence="1" key="1">
    <citation type="submission" date="2022-08" db="EMBL/GenBank/DDBJ databases">
        <title>The complete genome sequence of the thermophilic bacterium Laceyella sacchari FBKL4.010 reveals the basis for tetramethylpyrazine biosynthesis in Moutai-flavor Daqu.</title>
        <authorList>
            <person name="Li D."/>
            <person name="Huang W."/>
            <person name="Wang C."/>
            <person name="Qiu S."/>
        </authorList>
    </citation>
    <scope>NUCLEOTIDE SEQUENCE</scope>
    <source>
        <strain evidence="1">FBKL4.014</strain>
    </source>
</reference>
<dbReference type="InterPro" id="IPR049722">
    <property type="entry name" value="Prli42-like"/>
</dbReference>
<keyword evidence="2" id="KW-1185">Reference proteome</keyword>
<proteinExistence type="predicted"/>
<organism evidence="1 2">
    <name type="scientific">Laceyella sacchari</name>
    <name type="common">Thermoactinomyces thalpophilus</name>
    <dbReference type="NCBI Taxonomy" id="37482"/>
    <lineage>
        <taxon>Bacteria</taxon>
        <taxon>Bacillati</taxon>
        <taxon>Bacillota</taxon>
        <taxon>Bacilli</taxon>
        <taxon>Bacillales</taxon>
        <taxon>Thermoactinomycetaceae</taxon>
        <taxon>Laceyella</taxon>
    </lineage>
</organism>
<dbReference type="NCBIfam" id="NF033880">
    <property type="entry name" value="Prli42"/>
    <property type="match status" value="1"/>
</dbReference>
<evidence type="ECO:0000313" key="2">
    <source>
        <dbReference type="Proteomes" id="UP001058650"/>
    </source>
</evidence>
<name>A0ABY5U594_LACSH</name>
<protein>
    <submittedName>
        <fullName evidence="1">Stressosome-associated protein Prli42</fullName>
    </submittedName>
</protein>
<accession>A0ABY5U594</accession>
<gene>
    <name evidence="1" type="primary">prli42</name>
    <name evidence="1" type="ORF">NYR52_06700</name>
</gene>
<dbReference type="RefSeq" id="WP_154987287.1">
    <property type="nucleotide sequence ID" value="NZ_CP103866.1"/>
</dbReference>
<dbReference type="EMBL" id="CP103866">
    <property type="protein sequence ID" value="UWE04808.1"/>
    <property type="molecule type" value="Genomic_DNA"/>
</dbReference>
<evidence type="ECO:0000313" key="1">
    <source>
        <dbReference type="EMBL" id="UWE04808.1"/>
    </source>
</evidence>